<feature type="domain" description="VOC" evidence="1">
    <location>
        <begin position="10"/>
        <end position="128"/>
    </location>
</feature>
<dbReference type="STRING" id="249189.RV04_GL000121"/>
<dbReference type="Gene3D" id="3.10.180.10">
    <property type="entry name" value="2,3-Dihydroxybiphenyl 1,2-Dioxygenase, domain 1"/>
    <property type="match status" value="2"/>
</dbReference>
<dbReference type="PANTHER" id="PTHR43279:SF1">
    <property type="entry name" value="CATECHOL-2,3-DIOXYGENASE"/>
    <property type="match status" value="1"/>
</dbReference>
<dbReference type="AlphaFoldDB" id="A0A1L8TS56"/>
<dbReference type="RefSeq" id="WP_071856542.1">
    <property type="nucleotide sequence ID" value="NZ_JBHSHK010000005.1"/>
</dbReference>
<dbReference type="InterPro" id="IPR032703">
    <property type="entry name" value="CppA_C"/>
</dbReference>
<dbReference type="PROSITE" id="PS51819">
    <property type="entry name" value="VOC"/>
    <property type="match status" value="1"/>
</dbReference>
<dbReference type="EMBL" id="JXKQ01000001">
    <property type="protein sequence ID" value="OJG46874.1"/>
    <property type="molecule type" value="Genomic_DNA"/>
</dbReference>
<dbReference type="PANTHER" id="PTHR43279">
    <property type="entry name" value="CATECHOL-2,3-DIOXYGENASE"/>
    <property type="match status" value="1"/>
</dbReference>
<reference evidence="2 3" key="1">
    <citation type="submission" date="2014-12" db="EMBL/GenBank/DDBJ databases">
        <title>Draft genome sequences of 29 type strains of Enterococci.</title>
        <authorList>
            <person name="Zhong Z."/>
            <person name="Sun Z."/>
            <person name="Liu W."/>
            <person name="Zhang W."/>
            <person name="Zhang H."/>
        </authorList>
    </citation>
    <scope>NUCLEOTIDE SEQUENCE [LARGE SCALE GENOMIC DNA]</scope>
    <source>
        <strain evidence="2 3">DSM 17122</strain>
    </source>
</reference>
<gene>
    <name evidence="2" type="ORF">RV04_GL000121</name>
</gene>
<sequence length="273" mass="31232">MGNFHLGKLDLKTIAIRVRDRDGMIHFYRDIIGLHLLREENELAILGYKEPASELLWLEESPRADEHRGEIKKMSRFSLVVPNEKELANVYYRAEKENYPVKSALSAEDEKGLLFEDPEGNEIEIFYGPSKQRSTSTPINLNAKKLSELATKEEKIHAAFFDKIHLNVSDLKKQEAFLADILGLQVHDENDEELLLNRGEFNVGLTTATGGTIDLPTDKVLGLDFLQFSVSKENLLELLEHLQAENIAFFCDKKQNLITIYDAVGIEWWFIVK</sequence>
<dbReference type="InterPro" id="IPR004360">
    <property type="entry name" value="Glyas_Fos-R_dOase_dom"/>
</dbReference>
<dbReference type="Proteomes" id="UP000182077">
    <property type="component" value="Unassembled WGS sequence"/>
</dbReference>
<proteinExistence type="predicted"/>
<comment type="caution">
    <text evidence="2">The sequence shown here is derived from an EMBL/GenBank/DDBJ whole genome shotgun (WGS) entry which is preliminary data.</text>
</comment>
<dbReference type="Pfam" id="PF00903">
    <property type="entry name" value="Glyoxalase"/>
    <property type="match status" value="1"/>
</dbReference>
<dbReference type="InterPro" id="IPR037523">
    <property type="entry name" value="VOC_core"/>
</dbReference>
<dbReference type="SUPFAM" id="SSF54593">
    <property type="entry name" value="Glyoxalase/Bleomycin resistance protein/Dihydroxybiphenyl dioxygenase"/>
    <property type="match status" value="2"/>
</dbReference>
<dbReference type="OrthoDB" id="9792626at2"/>
<organism evidence="2 3">
    <name type="scientific">Enterococcus hermanniensis</name>
    <dbReference type="NCBI Taxonomy" id="249189"/>
    <lineage>
        <taxon>Bacteria</taxon>
        <taxon>Bacillati</taxon>
        <taxon>Bacillota</taxon>
        <taxon>Bacilli</taxon>
        <taxon>Lactobacillales</taxon>
        <taxon>Enterococcaceae</taxon>
        <taxon>Enterococcus</taxon>
    </lineage>
</organism>
<accession>A0A1L8TS56</accession>
<protein>
    <recommendedName>
        <fullName evidence="1">VOC domain-containing protein</fullName>
    </recommendedName>
</protein>
<evidence type="ECO:0000313" key="2">
    <source>
        <dbReference type="EMBL" id="OJG46874.1"/>
    </source>
</evidence>
<dbReference type="InterPro" id="IPR029068">
    <property type="entry name" value="Glyas_Bleomycin-R_OHBP_Dase"/>
</dbReference>
<name>A0A1L8TS56_9ENTE</name>
<evidence type="ECO:0000259" key="1">
    <source>
        <dbReference type="PROSITE" id="PS51819"/>
    </source>
</evidence>
<evidence type="ECO:0000313" key="3">
    <source>
        <dbReference type="Proteomes" id="UP000182077"/>
    </source>
</evidence>
<dbReference type="Pfam" id="PF14507">
    <property type="entry name" value="CppA_C"/>
    <property type="match status" value="1"/>
</dbReference>
<keyword evidence="3" id="KW-1185">Reference proteome</keyword>